<protein>
    <submittedName>
        <fullName evidence="3">Uncharacterized protein</fullName>
    </submittedName>
</protein>
<dbReference type="Proteomes" id="UP000515153">
    <property type="component" value="Unplaced"/>
</dbReference>
<name>A0A6P8BJV1_PYRGI</name>
<evidence type="ECO:0000313" key="2">
    <source>
        <dbReference type="Proteomes" id="UP000515153"/>
    </source>
</evidence>
<gene>
    <name evidence="3" type="ORF">PgNI_00721</name>
</gene>
<dbReference type="InterPro" id="IPR046536">
    <property type="entry name" value="DUF6601"/>
</dbReference>
<dbReference type="AlphaFoldDB" id="A0A6P8BJV1"/>
<feature type="transmembrane region" description="Helical" evidence="1">
    <location>
        <begin position="250"/>
        <end position="272"/>
    </location>
</feature>
<organism evidence="2 3">
    <name type="scientific">Pyricularia grisea</name>
    <name type="common">Crabgrass-specific blast fungus</name>
    <name type="synonym">Magnaporthe grisea</name>
    <dbReference type="NCBI Taxonomy" id="148305"/>
    <lineage>
        <taxon>Eukaryota</taxon>
        <taxon>Fungi</taxon>
        <taxon>Dikarya</taxon>
        <taxon>Ascomycota</taxon>
        <taxon>Pezizomycotina</taxon>
        <taxon>Sordariomycetes</taxon>
        <taxon>Sordariomycetidae</taxon>
        <taxon>Magnaporthales</taxon>
        <taxon>Pyriculariaceae</taxon>
        <taxon>Pyricularia</taxon>
    </lineage>
</organism>
<reference evidence="3" key="2">
    <citation type="submission" date="2019-10" db="EMBL/GenBank/DDBJ databases">
        <authorList>
            <consortium name="NCBI Genome Project"/>
        </authorList>
    </citation>
    <scope>NUCLEOTIDE SEQUENCE</scope>
    <source>
        <strain evidence="3">NI907</strain>
    </source>
</reference>
<keyword evidence="1" id="KW-0812">Transmembrane</keyword>
<evidence type="ECO:0000313" key="3">
    <source>
        <dbReference type="RefSeq" id="XP_030987490.1"/>
    </source>
</evidence>
<feature type="transmembrane region" description="Helical" evidence="1">
    <location>
        <begin position="284"/>
        <end position="312"/>
    </location>
</feature>
<keyword evidence="1" id="KW-1133">Transmembrane helix</keyword>
<dbReference type="Pfam" id="PF20246">
    <property type="entry name" value="DUF6601"/>
    <property type="match status" value="1"/>
</dbReference>
<keyword evidence="2" id="KW-1185">Reference proteome</keyword>
<keyword evidence="1" id="KW-0472">Membrane</keyword>
<dbReference type="RefSeq" id="XP_030987490.1">
    <property type="nucleotide sequence ID" value="XM_031120798.1"/>
</dbReference>
<reference evidence="3" key="3">
    <citation type="submission" date="2025-08" db="UniProtKB">
        <authorList>
            <consortium name="RefSeq"/>
        </authorList>
    </citation>
    <scope>IDENTIFICATION</scope>
    <source>
        <strain evidence="3">NI907</strain>
    </source>
</reference>
<reference evidence="3" key="1">
    <citation type="journal article" date="2019" name="Mol. Biol. Evol.">
        <title>Blast fungal genomes show frequent chromosomal changes, gene gains and losses, and effector gene turnover.</title>
        <authorList>
            <person name="Gomez Luciano L.B."/>
            <person name="Jason Tsai I."/>
            <person name="Chuma I."/>
            <person name="Tosa Y."/>
            <person name="Chen Y.H."/>
            <person name="Li J.Y."/>
            <person name="Li M.Y."/>
            <person name="Jade Lu M.Y."/>
            <person name="Nakayashiki H."/>
            <person name="Li W.H."/>
        </authorList>
    </citation>
    <scope>NUCLEOTIDE SEQUENCE</scope>
    <source>
        <strain evidence="3">NI907</strain>
    </source>
</reference>
<dbReference type="KEGG" id="pgri:PgNI_00721"/>
<proteinExistence type="predicted"/>
<dbReference type="PANTHER" id="PTHR34414:SF1">
    <property type="entry name" value="SUBTILISIN-LIKE SERINE PROTEASE"/>
    <property type="match status" value="1"/>
</dbReference>
<dbReference type="PANTHER" id="PTHR34414">
    <property type="entry name" value="HET DOMAIN-CONTAINING PROTEIN-RELATED"/>
    <property type="match status" value="1"/>
</dbReference>
<dbReference type="GeneID" id="41955712"/>
<accession>A0A6P8BJV1</accession>
<evidence type="ECO:0000256" key="1">
    <source>
        <dbReference type="SAM" id="Phobius"/>
    </source>
</evidence>
<sequence length="334" mass="38426">MTFDMPPFHLVSAVLDTPAVTSIISQEFANILPASIRVDATLTVPDSKSVLECIDTETDLERLDKVHQHLWLTGRPMPPRPLHYQRSVGREIVISERMDMRLVWGDGRIYIKPLPRFFLEPCFWTADLSGRSRLQQKDTAGEDERLEEYRRRARGFLYTYAAMVASESDFRIARDHHLLPEDLEWQAWRKLVAQLLSSEPTAMYASMHRRFLYGELRLSRLNKIYFYWETPLANYTAMFNQYGSFFRHNLGLLVSSIGYVVVVLTAMQVGLATDLKDNQAFQSASYGFAIFAILGPLAALGLIVVAFFYLFINNWIATVAFGKKREKALRPLRD</sequence>